<keyword evidence="2" id="KW-1185">Reference proteome</keyword>
<gene>
    <name evidence="1" type="ordered locus">BLASA_3153</name>
</gene>
<accession>H6RPG3</accession>
<name>H6RPG3_BLASD</name>
<reference evidence="1 2" key="1">
    <citation type="journal article" date="2012" name="J. Bacteriol.">
        <title>Genome Sequence of Blastococcus saxobsidens DD2, a Stone-Inhabiting Bacterium.</title>
        <authorList>
            <person name="Chouaia B."/>
            <person name="Crotti E."/>
            <person name="Brusetti L."/>
            <person name="Daffonchio D."/>
            <person name="Essoussi I."/>
            <person name="Nouioui I."/>
            <person name="Sbissi I."/>
            <person name="Ghodhbane-Gtari F."/>
            <person name="Gtari M."/>
            <person name="Vacherie B."/>
            <person name="Barbe V."/>
            <person name="Medigue C."/>
            <person name="Gury J."/>
            <person name="Pujic P."/>
            <person name="Normand P."/>
        </authorList>
    </citation>
    <scope>NUCLEOTIDE SEQUENCE [LARGE SCALE GENOMIC DNA]</scope>
    <source>
        <strain evidence="1 2">DD2</strain>
    </source>
</reference>
<evidence type="ECO:0000313" key="1">
    <source>
        <dbReference type="EMBL" id="CCG04022.1"/>
    </source>
</evidence>
<evidence type="ECO:0000313" key="2">
    <source>
        <dbReference type="Proteomes" id="UP000007517"/>
    </source>
</evidence>
<proteinExistence type="predicted"/>
<reference evidence="2" key="2">
    <citation type="submission" date="2012-02" db="EMBL/GenBank/DDBJ databases">
        <title>Complete genome sequence of Blastococcus saxobsidens strain DD2.</title>
        <authorList>
            <person name="Genoscope."/>
        </authorList>
    </citation>
    <scope>NUCLEOTIDE SEQUENCE [LARGE SCALE GENOMIC DNA]</scope>
    <source>
        <strain evidence="2">DD2</strain>
    </source>
</reference>
<dbReference type="EMBL" id="FO117623">
    <property type="protein sequence ID" value="CCG04022.1"/>
    <property type="molecule type" value="Genomic_DNA"/>
</dbReference>
<protein>
    <submittedName>
        <fullName evidence="1">Uncharacterized protein</fullName>
    </submittedName>
</protein>
<dbReference type="Proteomes" id="UP000007517">
    <property type="component" value="Chromosome"/>
</dbReference>
<sequence length="106" mass="10804">MLRRLLEPKLAWLLIGLEEGRERPEIVAVESARVGNNAVDGGPLELLAGRVSLSGNDVSGVGKLAGVVHANKVSAVGNVASRAGATLVLSSASRAEVANVDLSLAP</sequence>
<dbReference type="AlphaFoldDB" id="H6RPG3"/>
<organism evidence="1 2">
    <name type="scientific">Blastococcus saxobsidens (strain DD2)</name>
    <dbReference type="NCBI Taxonomy" id="1146883"/>
    <lineage>
        <taxon>Bacteria</taxon>
        <taxon>Bacillati</taxon>
        <taxon>Actinomycetota</taxon>
        <taxon>Actinomycetes</taxon>
        <taxon>Geodermatophilales</taxon>
        <taxon>Geodermatophilaceae</taxon>
        <taxon>Blastococcus</taxon>
    </lineage>
</organism>
<dbReference type="HOGENOM" id="CLU_2217936_0_0_11"/>
<dbReference type="KEGG" id="bsd:BLASA_3153"/>